<keyword evidence="7" id="KW-0675">Receptor</keyword>
<dbReference type="Gene3D" id="3.80.10.10">
    <property type="entry name" value="Ribonuclease Inhibitor"/>
    <property type="match status" value="1"/>
</dbReference>
<evidence type="ECO:0000313" key="7">
    <source>
        <dbReference type="EMBL" id="KAL2486545.1"/>
    </source>
</evidence>
<evidence type="ECO:0000256" key="1">
    <source>
        <dbReference type="ARBA" id="ARBA00004370"/>
    </source>
</evidence>
<name>A0ABD1RDR3_9LAMI</name>
<keyword evidence="7" id="KW-0418">Kinase</keyword>
<evidence type="ECO:0000256" key="5">
    <source>
        <dbReference type="ARBA" id="ARBA00022989"/>
    </source>
</evidence>
<keyword evidence="6" id="KW-0472">Membrane</keyword>
<evidence type="ECO:0000313" key="8">
    <source>
        <dbReference type="Proteomes" id="UP001604336"/>
    </source>
</evidence>
<dbReference type="Proteomes" id="UP001604336">
    <property type="component" value="Unassembled WGS sequence"/>
</dbReference>
<comment type="subcellular location">
    <subcellularLocation>
        <location evidence="1">Membrane</location>
    </subcellularLocation>
</comment>
<comment type="caution">
    <text evidence="7">The sequence shown here is derived from an EMBL/GenBank/DDBJ whole genome shotgun (WGS) entry which is preliminary data.</text>
</comment>
<organism evidence="7 8">
    <name type="scientific">Abeliophyllum distichum</name>
    <dbReference type="NCBI Taxonomy" id="126358"/>
    <lineage>
        <taxon>Eukaryota</taxon>
        <taxon>Viridiplantae</taxon>
        <taxon>Streptophyta</taxon>
        <taxon>Embryophyta</taxon>
        <taxon>Tracheophyta</taxon>
        <taxon>Spermatophyta</taxon>
        <taxon>Magnoliopsida</taxon>
        <taxon>eudicotyledons</taxon>
        <taxon>Gunneridae</taxon>
        <taxon>Pentapetalae</taxon>
        <taxon>asterids</taxon>
        <taxon>lamiids</taxon>
        <taxon>Lamiales</taxon>
        <taxon>Oleaceae</taxon>
        <taxon>Forsythieae</taxon>
        <taxon>Abeliophyllum</taxon>
    </lineage>
</organism>
<dbReference type="SMART" id="SM00369">
    <property type="entry name" value="LRR_TYP"/>
    <property type="match status" value="4"/>
</dbReference>
<evidence type="ECO:0000256" key="2">
    <source>
        <dbReference type="ARBA" id="ARBA00022614"/>
    </source>
</evidence>
<evidence type="ECO:0000256" key="4">
    <source>
        <dbReference type="ARBA" id="ARBA00022737"/>
    </source>
</evidence>
<dbReference type="InterPro" id="IPR001611">
    <property type="entry name" value="Leu-rich_rpt"/>
</dbReference>
<dbReference type="PANTHER" id="PTHR27008:SF398">
    <property type="entry name" value="PROTEIN KINASE DOMAIN-CONTAINING PROTEIN"/>
    <property type="match status" value="1"/>
</dbReference>
<dbReference type="SUPFAM" id="SSF52058">
    <property type="entry name" value="L domain-like"/>
    <property type="match status" value="1"/>
</dbReference>
<gene>
    <name evidence="7" type="ORF">Adt_31301</name>
</gene>
<dbReference type="Pfam" id="PF00560">
    <property type="entry name" value="LRR_1"/>
    <property type="match status" value="2"/>
</dbReference>
<dbReference type="AlphaFoldDB" id="A0ABD1RDR3"/>
<dbReference type="GO" id="GO:0051707">
    <property type="term" value="P:response to other organism"/>
    <property type="evidence" value="ECO:0007669"/>
    <property type="project" value="UniProtKB-ARBA"/>
</dbReference>
<dbReference type="InterPro" id="IPR051809">
    <property type="entry name" value="Plant_receptor-like_S/T_kinase"/>
</dbReference>
<keyword evidence="4" id="KW-0677">Repeat</keyword>
<keyword evidence="5" id="KW-1133">Transmembrane helix</keyword>
<dbReference type="InterPro" id="IPR032675">
    <property type="entry name" value="LRR_dom_sf"/>
</dbReference>
<keyword evidence="3" id="KW-0812">Transmembrane</keyword>
<keyword evidence="7" id="KW-0808">Transferase</keyword>
<dbReference type="FunFam" id="3.80.10.10:FF:000383">
    <property type="entry name" value="Leucine-rich repeat receptor protein kinase EMS1"/>
    <property type="match status" value="1"/>
</dbReference>
<dbReference type="EMBL" id="JBFOLK010000009">
    <property type="protein sequence ID" value="KAL2486545.1"/>
    <property type="molecule type" value="Genomic_DNA"/>
</dbReference>
<keyword evidence="2" id="KW-0433">Leucine-rich repeat</keyword>
<dbReference type="GO" id="GO:0016301">
    <property type="term" value="F:kinase activity"/>
    <property type="evidence" value="ECO:0007669"/>
    <property type="project" value="UniProtKB-KW"/>
</dbReference>
<protein>
    <submittedName>
        <fullName evidence="7">Leucine-rich repeat receptor protein kinase EMS1</fullName>
    </submittedName>
</protein>
<reference evidence="8" key="1">
    <citation type="submission" date="2024-07" db="EMBL/GenBank/DDBJ databases">
        <title>Two chromosome-level genome assemblies of Korean endemic species Abeliophyllum distichum and Forsythia ovata (Oleaceae).</title>
        <authorList>
            <person name="Jang H."/>
        </authorList>
    </citation>
    <scope>NUCLEOTIDE SEQUENCE [LARGE SCALE GENOMIC DNA]</scope>
</reference>
<dbReference type="Pfam" id="PF13855">
    <property type="entry name" value="LRR_8"/>
    <property type="match status" value="1"/>
</dbReference>
<dbReference type="PANTHER" id="PTHR27008">
    <property type="entry name" value="OS04G0122200 PROTEIN"/>
    <property type="match status" value="1"/>
</dbReference>
<proteinExistence type="predicted"/>
<evidence type="ECO:0000256" key="3">
    <source>
        <dbReference type="ARBA" id="ARBA00022692"/>
    </source>
</evidence>
<evidence type="ECO:0000256" key="6">
    <source>
        <dbReference type="ARBA" id="ARBA00023136"/>
    </source>
</evidence>
<sequence>MLPRAFVNLSASIEIFCAYSSGVKGIIPNEIGNMSNLIELDIVGNELTGTIPGTLGQLTKVQRLRLNDNKLQGSIYVNLCHLVNLYHLNLGNNHLSRHLPTCLGVLTSLRALNLSYNSLTLTIPSTMWTNKEIQIMDLSNNLFNGSLAPEIGSVEKNDRVIYIKKPVHRRDSMHYRATSEFGKSNIIKQSVTRALYLSRFGDLISLQYLDLSKNNLYGEIPKSLAET</sequence>
<dbReference type="GO" id="GO:0006952">
    <property type="term" value="P:defense response"/>
    <property type="evidence" value="ECO:0007669"/>
    <property type="project" value="UniProtKB-ARBA"/>
</dbReference>
<dbReference type="GO" id="GO:0016020">
    <property type="term" value="C:membrane"/>
    <property type="evidence" value="ECO:0007669"/>
    <property type="project" value="UniProtKB-SubCell"/>
</dbReference>
<keyword evidence="8" id="KW-1185">Reference proteome</keyword>
<dbReference type="InterPro" id="IPR003591">
    <property type="entry name" value="Leu-rich_rpt_typical-subtyp"/>
</dbReference>
<accession>A0ABD1RDR3</accession>